<dbReference type="Gene3D" id="1.20.1280.50">
    <property type="match status" value="1"/>
</dbReference>
<dbReference type="SUPFAM" id="SSF49785">
    <property type="entry name" value="Galactose-binding domain-like"/>
    <property type="match status" value="1"/>
</dbReference>
<dbReference type="Pfam" id="PF00646">
    <property type="entry name" value="F-box"/>
    <property type="match status" value="1"/>
</dbReference>
<name>A0AAD1WST2_PELCU</name>
<dbReference type="Gene3D" id="2.60.120.260">
    <property type="entry name" value="Galactose-binding domain-like"/>
    <property type="match status" value="1"/>
</dbReference>
<accession>A0AAD1WST2</accession>
<dbReference type="GO" id="GO:0005737">
    <property type="term" value="C:cytoplasm"/>
    <property type="evidence" value="ECO:0007669"/>
    <property type="project" value="TreeGrafter"/>
</dbReference>
<dbReference type="InterPro" id="IPR036047">
    <property type="entry name" value="F-box-like_dom_sf"/>
</dbReference>
<dbReference type="GO" id="GO:0019005">
    <property type="term" value="C:SCF ubiquitin ligase complex"/>
    <property type="evidence" value="ECO:0007669"/>
    <property type="project" value="TreeGrafter"/>
</dbReference>
<dbReference type="GO" id="GO:0061630">
    <property type="term" value="F:ubiquitin protein ligase activity"/>
    <property type="evidence" value="ECO:0007669"/>
    <property type="project" value="TreeGrafter"/>
</dbReference>
<dbReference type="PANTHER" id="PTHR12125">
    <property type="entry name" value="F-BOX ONLY PROTEIN 6-LIKE PROTEIN"/>
    <property type="match status" value="1"/>
</dbReference>
<evidence type="ECO:0000313" key="2">
    <source>
        <dbReference type="EMBL" id="CAH2320552.1"/>
    </source>
</evidence>
<dbReference type="GO" id="GO:0006516">
    <property type="term" value="P:glycoprotein catabolic process"/>
    <property type="evidence" value="ECO:0007669"/>
    <property type="project" value="TreeGrafter"/>
</dbReference>
<dbReference type="InterPro" id="IPR001810">
    <property type="entry name" value="F-box_dom"/>
</dbReference>
<feature type="domain" description="FBA" evidence="1">
    <location>
        <begin position="69"/>
        <end position="161"/>
    </location>
</feature>
<dbReference type="AlphaFoldDB" id="A0AAD1WST2"/>
<evidence type="ECO:0000259" key="1">
    <source>
        <dbReference type="PROSITE" id="PS51114"/>
    </source>
</evidence>
<evidence type="ECO:0000313" key="3">
    <source>
        <dbReference type="Proteomes" id="UP001295444"/>
    </source>
</evidence>
<dbReference type="GO" id="GO:0031146">
    <property type="term" value="P:SCF-dependent proteasomal ubiquitin-dependent protein catabolic process"/>
    <property type="evidence" value="ECO:0007669"/>
    <property type="project" value="TreeGrafter"/>
</dbReference>
<reference evidence="2" key="1">
    <citation type="submission" date="2022-03" db="EMBL/GenBank/DDBJ databases">
        <authorList>
            <person name="Alioto T."/>
            <person name="Alioto T."/>
            <person name="Gomez Garrido J."/>
        </authorList>
    </citation>
    <scope>NUCLEOTIDE SEQUENCE</scope>
</reference>
<dbReference type="Pfam" id="PF04300">
    <property type="entry name" value="FBA"/>
    <property type="match status" value="1"/>
</dbReference>
<dbReference type="EMBL" id="OW240921">
    <property type="protein sequence ID" value="CAH2320552.1"/>
    <property type="molecule type" value="Genomic_DNA"/>
</dbReference>
<keyword evidence="3" id="KW-1185">Reference proteome</keyword>
<dbReference type="GO" id="GO:0036503">
    <property type="term" value="P:ERAD pathway"/>
    <property type="evidence" value="ECO:0007669"/>
    <property type="project" value="TreeGrafter"/>
</dbReference>
<protein>
    <submittedName>
        <fullName evidence="2">F-box only 44 isoform X1</fullName>
    </submittedName>
</protein>
<dbReference type="InterPro" id="IPR008979">
    <property type="entry name" value="Galactose-bd-like_sf"/>
</dbReference>
<dbReference type="PROSITE" id="PS51114">
    <property type="entry name" value="FBA"/>
    <property type="match status" value="1"/>
</dbReference>
<organism evidence="2 3">
    <name type="scientific">Pelobates cultripes</name>
    <name type="common">Western spadefoot toad</name>
    <dbReference type="NCBI Taxonomy" id="61616"/>
    <lineage>
        <taxon>Eukaryota</taxon>
        <taxon>Metazoa</taxon>
        <taxon>Chordata</taxon>
        <taxon>Craniata</taxon>
        <taxon>Vertebrata</taxon>
        <taxon>Euteleostomi</taxon>
        <taxon>Amphibia</taxon>
        <taxon>Batrachia</taxon>
        <taxon>Anura</taxon>
        <taxon>Pelobatoidea</taxon>
        <taxon>Pelobatidae</taxon>
        <taxon>Pelobates</taxon>
    </lineage>
</organism>
<sequence length="161" mass="19127">MVNIEELYDDDLIHILLAVPARTLILRCRNVCNKWKEIIESSAFWNLKCHHMGYVLPNHVQRPLNWKMFVCMPTMKQNLLSNPRAKRGFDLWNLDESGGNGWKVEFLKEPKVMKLGEDKIKKYFVTSHRQCLKSQLIDLRQMGYRNSFIDFMQPEIVISDW</sequence>
<dbReference type="PANTHER" id="PTHR12125:SF12">
    <property type="entry name" value="F-BOX ONLY PROTEIN 6"/>
    <property type="match status" value="1"/>
</dbReference>
<dbReference type="Proteomes" id="UP001295444">
    <property type="component" value="Chromosome 10"/>
</dbReference>
<proteinExistence type="predicted"/>
<dbReference type="SUPFAM" id="SSF81383">
    <property type="entry name" value="F-box domain"/>
    <property type="match status" value="1"/>
</dbReference>
<dbReference type="InterPro" id="IPR039752">
    <property type="entry name" value="F-box_only"/>
</dbReference>
<dbReference type="InterPro" id="IPR007397">
    <property type="entry name" value="F-box-assoc_dom"/>
</dbReference>
<dbReference type="FunFam" id="1.20.1280.50:FF:000002">
    <property type="entry name" value="F-box only protein 44"/>
    <property type="match status" value="1"/>
</dbReference>
<gene>
    <name evidence="2" type="ORF">PECUL_23A060763</name>
</gene>